<evidence type="ECO:0000313" key="2">
    <source>
        <dbReference type="EMBL" id="RZS94462.1"/>
    </source>
</evidence>
<dbReference type="InterPro" id="IPR005114">
    <property type="entry name" value="Helicase_assoc"/>
</dbReference>
<protein>
    <submittedName>
        <fullName evidence="2">Helicase associated protein</fullName>
    </submittedName>
</protein>
<feature type="domain" description="Helicase-associated" evidence="1">
    <location>
        <begin position="8"/>
        <end position="74"/>
    </location>
</feature>
<dbReference type="RefSeq" id="WP_130435572.1">
    <property type="nucleotide sequence ID" value="NZ_SGXF01000004.1"/>
</dbReference>
<dbReference type="PANTHER" id="PTHR33418">
    <property type="entry name" value="HELICASE-ASSOCIATED"/>
    <property type="match status" value="1"/>
</dbReference>
<dbReference type="Proteomes" id="UP000292927">
    <property type="component" value="Unassembled WGS sequence"/>
</dbReference>
<dbReference type="AlphaFoldDB" id="A0A4Q7P6X7"/>
<sequence length="299" mass="35707">MRKRTYQTQTWEEWYECAKNYYSKFGDLLISRDFVTADGFRLGRWIERQRGMYNGVLPSSLNKERCIALEKIGMIWKLEDRFQWKRWLEMAEEYRQEYGSLDVPSEYVTKDGCRLGFWIKEQRKKYWAGSLTEKQVRELEHCGIAWQFYKRKGWNDWLQIARAYYGEHGNLLVPRNYKTAAGEKLGNWIFVQRERYYRESGRRPLSPEQIKALEQLSMVWSLKDVREERWDEMLRWIKAYKSKYGRLPLNPAVIAPDGRSMGNWISVQRTALGKGRMSERKTESLADVGILPFGTAKEN</sequence>
<feature type="domain" description="Helicase-associated" evidence="1">
    <location>
        <begin position="82"/>
        <end position="143"/>
    </location>
</feature>
<feature type="domain" description="Helicase-associated" evidence="1">
    <location>
        <begin position="152"/>
        <end position="217"/>
    </location>
</feature>
<gene>
    <name evidence="2" type="ORF">EV209_2305</name>
</gene>
<dbReference type="OrthoDB" id="9802848at2"/>
<proteinExistence type="predicted"/>
<organism evidence="2 3">
    <name type="scientific">Cuneatibacter caecimuris</name>
    <dbReference type="NCBI Taxonomy" id="1796618"/>
    <lineage>
        <taxon>Bacteria</taxon>
        <taxon>Bacillati</taxon>
        <taxon>Bacillota</taxon>
        <taxon>Clostridia</taxon>
        <taxon>Lachnospirales</taxon>
        <taxon>Lachnospiraceae</taxon>
        <taxon>Cuneatibacter</taxon>
    </lineage>
</organism>
<evidence type="ECO:0000259" key="1">
    <source>
        <dbReference type="Pfam" id="PF03457"/>
    </source>
</evidence>
<keyword evidence="3" id="KW-1185">Reference proteome</keyword>
<dbReference type="PANTHER" id="PTHR33418:SF1">
    <property type="entry name" value="HELICASE-ASSOCIATED DOMAIN-CONTAINING PROTEIN"/>
    <property type="match status" value="1"/>
</dbReference>
<comment type="caution">
    <text evidence="2">The sequence shown here is derived from an EMBL/GenBank/DDBJ whole genome shotgun (WGS) entry which is preliminary data.</text>
</comment>
<evidence type="ECO:0000313" key="3">
    <source>
        <dbReference type="Proteomes" id="UP000292927"/>
    </source>
</evidence>
<dbReference type="EMBL" id="SGXF01000004">
    <property type="protein sequence ID" value="RZS94462.1"/>
    <property type="molecule type" value="Genomic_DNA"/>
</dbReference>
<dbReference type="Pfam" id="PF03457">
    <property type="entry name" value="HA"/>
    <property type="match status" value="4"/>
</dbReference>
<name>A0A4Q7P6X7_9FIRM</name>
<feature type="domain" description="Helicase-associated" evidence="1">
    <location>
        <begin position="227"/>
        <end position="289"/>
    </location>
</feature>
<accession>A0A4Q7P6X7</accession>
<dbReference type="Gene3D" id="6.10.140.530">
    <property type="match status" value="4"/>
</dbReference>
<reference evidence="2 3" key="1">
    <citation type="submission" date="2019-02" db="EMBL/GenBank/DDBJ databases">
        <title>Genomic Encyclopedia of Type Strains, Phase IV (KMG-IV): sequencing the most valuable type-strain genomes for metagenomic binning, comparative biology and taxonomic classification.</title>
        <authorList>
            <person name="Goeker M."/>
        </authorList>
    </citation>
    <scope>NUCLEOTIDE SEQUENCE [LARGE SCALE GENOMIC DNA]</scope>
    <source>
        <strain evidence="2 3">DSM 29486</strain>
    </source>
</reference>